<dbReference type="PROSITE" id="PS00134">
    <property type="entry name" value="TRYPSIN_HIS"/>
    <property type="match status" value="1"/>
</dbReference>
<feature type="compositionally biased region" description="Polar residues" evidence="8">
    <location>
        <begin position="212"/>
        <end position="226"/>
    </location>
</feature>
<name>A0AAN9U1H4_9HEMI</name>
<comment type="subcellular location">
    <subcellularLocation>
        <location evidence="1">Secreted</location>
    </subcellularLocation>
</comment>
<organism evidence="10 11">
    <name type="scientific">Parthenolecanium corni</name>
    <dbReference type="NCBI Taxonomy" id="536013"/>
    <lineage>
        <taxon>Eukaryota</taxon>
        <taxon>Metazoa</taxon>
        <taxon>Ecdysozoa</taxon>
        <taxon>Arthropoda</taxon>
        <taxon>Hexapoda</taxon>
        <taxon>Insecta</taxon>
        <taxon>Pterygota</taxon>
        <taxon>Neoptera</taxon>
        <taxon>Paraneoptera</taxon>
        <taxon>Hemiptera</taxon>
        <taxon>Sternorrhyncha</taxon>
        <taxon>Coccoidea</taxon>
        <taxon>Coccidae</taxon>
        <taxon>Parthenolecanium</taxon>
    </lineage>
</organism>
<dbReference type="InterPro" id="IPR018114">
    <property type="entry name" value="TRYPSIN_HIS"/>
</dbReference>
<dbReference type="Proteomes" id="UP001367676">
    <property type="component" value="Unassembled WGS sequence"/>
</dbReference>
<dbReference type="GO" id="GO:0005615">
    <property type="term" value="C:extracellular space"/>
    <property type="evidence" value="ECO:0007669"/>
    <property type="project" value="TreeGrafter"/>
</dbReference>
<dbReference type="Gene3D" id="2.40.10.10">
    <property type="entry name" value="Trypsin-like serine proteases"/>
    <property type="match status" value="1"/>
</dbReference>
<keyword evidence="4 7" id="KW-0378">Hydrolase</keyword>
<evidence type="ECO:0000313" key="10">
    <source>
        <dbReference type="EMBL" id="KAK7603809.1"/>
    </source>
</evidence>
<gene>
    <name evidence="10" type="ORF">V9T40_003808</name>
</gene>
<dbReference type="CDD" id="cd00190">
    <property type="entry name" value="Tryp_SPc"/>
    <property type="match status" value="1"/>
</dbReference>
<feature type="region of interest" description="Disordered" evidence="8">
    <location>
        <begin position="39"/>
        <end position="92"/>
    </location>
</feature>
<accession>A0AAN9U1H4</accession>
<feature type="compositionally biased region" description="Polar residues" evidence="8">
    <location>
        <begin position="336"/>
        <end position="360"/>
    </location>
</feature>
<dbReference type="SUPFAM" id="SSF50494">
    <property type="entry name" value="Trypsin-like serine proteases"/>
    <property type="match status" value="1"/>
</dbReference>
<keyword evidence="2" id="KW-0964">Secreted</keyword>
<sequence length="650" mass="70554">MPQRDCVERENVSHHNDFDQCKLNSDGTPIICCVSNLSKSPTTKREQTSHNGGSNEVTSSDEGVETKFYIPKKKNTYPKQTYKPTSAGKNTYHDSEITFNTNSYHKSSNSFGDYDSYSPSPATFDTQNYYDQTQNRRPHPNSAGSKGSSTDYISQSTSSYGSRNDRPSIVVDGHRQTVAAGSQSGSSINSNKNTESPYSNRNSNKGAYDPGYNSNSYNRPSDNSNGYHPDSSSDSVYYPDGGNAQRPSSGNGFGNGDGVYYPDSGSSFENQNRPSSGGYRPGGSTSQQGNNNRPSNGDGYYNGGSQYENGGSNQNHRPTTTRRPSNYNEEPLWGTTERSTTRRVTNSGQRPTSSSYQQQKRISEQKCSDYSRIVTSTISAIPLAINGQATTHKFTDCQVQATSLVVGGSKAKLGEFPHMAALGFKSSSSITFNCGGTLISEEYVLTAAHCTHSSLGNPVVVRLGDLNLEEEDDGAQPQTVNVASVTVHPNYKPPQIYHDIALIKLGRKISFDKNLRPACLQVKREVDAEKVVASGWGSTNYGEISSDDLLKVGLDIIDSNQCNTLYGPDQKLPKGITSSIMCAGELSGKKDTCQGDSGGPLQVHDSKNKCIYYVIGITSSGKSCGVKNSPGLYTRVSEYVPWIESIVWKS</sequence>
<evidence type="ECO:0000256" key="7">
    <source>
        <dbReference type="RuleBase" id="RU363034"/>
    </source>
</evidence>
<feature type="domain" description="Peptidase S1" evidence="9">
    <location>
        <begin position="405"/>
        <end position="648"/>
    </location>
</feature>
<proteinExistence type="predicted"/>
<dbReference type="GO" id="GO:0004252">
    <property type="term" value="F:serine-type endopeptidase activity"/>
    <property type="evidence" value="ECO:0007669"/>
    <property type="project" value="InterPro"/>
</dbReference>
<dbReference type="InterPro" id="IPR050127">
    <property type="entry name" value="Serine_Proteases_S1"/>
</dbReference>
<feature type="region of interest" description="Disordered" evidence="8">
    <location>
        <begin position="116"/>
        <end position="363"/>
    </location>
</feature>
<evidence type="ECO:0000256" key="3">
    <source>
        <dbReference type="ARBA" id="ARBA00022670"/>
    </source>
</evidence>
<evidence type="ECO:0000256" key="6">
    <source>
        <dbReference type="ARBA" id="ARBA00023157"/>
    </source>
</evidence>
<dbReference type="InterPro" id="IPR001314">
    <property type="entry name" value="Peptidase_S1A"/>
</dbReference>
<evidence type="ECO:0000256" key="4">
    <source>
        <dbReference type="ARBA" id="ARBA00022801"/>
    </source>
</evidence>
<dbReference type="FunFam" id="2.40.10.10:FF:000015">
    <property type="entry name" value="Atrial natriuretic peptide-converting enzyme"/>
    <property type="match status" value="1"/>
</dbReference>
<reference evidence="10 11" key="1">
    <citation type="submission" date="2024-03" db="EMBL/GenBank/DDBJ databases">
        <title>Adaptation during the transition from Ophiocordyceps entomopathogen to insect associate is accompanied by gene loss and intensified selection.</title>
        <authorList>
            <person name="Ward C.M."/>
            <person name="Onetto C.A."/>
            <person name="Borneman A.R."/>
        </authorList>
    </citation>
    <scope>NUCLEOTIDE SEQUENCE [LARGE SCALE GENOMIC DNA]</scope>
    <source>
        <strain evidence="10">AWRI1</strain>
        <tissue evidence="10">Single Adult Female</tissue>
    </source>
</reference>
<feature type="compositionally biased region" description="Low complexity" evidence="8">
    <location>
        <begin position="273"/>
        <end position="286"/>
    </location>
</feature>
<evidence type="ECO:0000313" key="11">
    <source>
        <dbReference type="Proteomes" id="UP001367676"/>
    </source>
</evidence>
<feature type="compositionally biased region" description="Polar residues" evidence="8">
    <location>
        <begin position="179"/>
        <end position="205"/>
    </location>
</feature>
<dbReference type="InterPro" id="IPR043504">
    <property type="entry name" value="Peptidase_S1_PA_chymotrypsin"/>
</dbReference>
<evidence type="ECO:0000256" key="5">
    <source>
        <dbReference type="ARBA" id="ARBA00022825"/>
    </source>
</evidence>
<dbReference type="PROSITE" id="PS50240">
    <property type="entry name" value="TRYPSIN_DOM"/>
    <property type="match status" value="1"/>
</dbReference>
<feature type="compositionally biased region" description="Polar residues" evidence="8">
    <location>
        <begin position="303"/>
        <end position="328"/>
    </location>
</feature>
<dbReference type="InterPro" id="IPR033116">
    <property type="entry name" value="TRYPSIN_SER"/>
</dbReference>
<dbReference type="InterPro" id="IPR001254">
    <property type="entry name" value="Trypsin_dom"/>
</dbReference>
<comment type="caution">
    <text evidence="10">The sequence shown here is derived from an EMBL/GenBank/DDBJ whole genome shotgun (WGS) entry which is preliminary data.</text>
</comment>
<keyword evidence="5 7" id="KW-0720">Serine protease</keyword>
<dbReference type="PANTHER" id="PTHR24264">
    <property type="entry name" value="TRYPSIN-RELATED"/>
    <property type="match status" value="1"/>
</dbReference>
<feature type="compositionally biased region" description="Polar residues" evidence="8">
    <location>
        <begin position="49"/>
        <end position="61"/>
    </location>
</feature>
<dbReference type="InterPro" id="IPR009003">
    <property type="entry name" value="Peptidase_S1_PA"/>
</dbReference>
<keyword evidence="3 7" id="KW-0645">Protease</keyword>
<evidence type="ECO:0000256" key="2">
    <source>
        <dbReference type="ARBA" id="ARBA00022525"/>
    </source>
</evidence>
<dbReference type="AlphaFoldDB" id="A0AAN9U1H4"/>
<dbReference type="EMBL" id="JBBCAQ010000006">
    <property type="protein sequence ID" value="KAK7603809.1"/>
    <property type="molecule type" value="Genomic_DNA"/>
</dbReference>
<evidence type="ECO:0000256" key="1">
    <source>
        <dbReference type="ARBA" id="ARBA00004613"/>
    </source>
</evidence>
<feature type="compositionally biased region" description="Polar residues" evidence="8">
    <location>
        <begin position="116"/>
        <end position="135"/>
    </location>
</feature>
<dbReference type="Pfam" id="PF00089">
    <property type="entry name" value="Trypsin"/>
    <property type="match status" value="1"/>
</dbReference>
<dbReference type="PANTHER" id="PTHR24264:SF65">
    <property type="entry name" value="SRCR DOMAIN-CONTAINING PROTEIN"/>
    <property type="match status" value="1"/>
</dbReference>
<dbReference type="PROSITE" id="PS00135">
    <property type="entry name" value="TRYPSIN_SER"/>
    <property type="match status" value="1"/>
</dbReference>
<keyword evidence="6" id="KW-1015">Disulfide bond</keyword>
<evidence type="ECO:0000259" key="9">
    <source>
        <dbReference type="PROSITE" id="PS50240"/>
    </source>
</evidence>
<feature type="compositionally biased region" description="Low complexity" evidence="8">
    <location>
        <begin position="148"/>
        <end position="160"/>
    </location>
</feature>
<evidence type="ECO:0000256" key="8">
    <source>
        <dbReference type="SAM" id="MobiDB-lite"/>
    </source>
</evidence>
<keyword evidence="11" id="KW-1185">Reference proteome</keyword>
<feature type="compositionally biased region" description="Polar residues" evidence="8">
    <location>
        <begin position="77"/>
        <end position="89"/>
    </location>
</feature>
<dbReference type="GO" id="GO:0006508">
    <property type="term" value="P:proteolysis"/>
    <property type="evidence" value="ECO:0007669"/>
    <property type="project" value="UniProtKB-KW"/>
</dbReference>
<dbReference type="PRINTS" id="PR00722">
    <property type="entry name" value="CHYMOTRYPSIN"/>
</dbReference>
<protein>
    <recommendedName>
        <fullName evidence="9">Peptidase S1 domain-containing protein</fullName>
    </recommendedName>
</protein>
<dbReference type="SMART" id="SM00020">
    <property type="entry name" value="Tryp_SPc"/>
    <property type="match status" value="1"/>
</dbReference>